<protein>
    <submittedName>
        <fullName evidence="2">Uncharacterized protein</fullName>
    </submittedName>
</protein>
<dbReference type="EMBL" id="BAABME010004954">
    <property type="protein sequence ID" value="GAA0164106.1"/>
    <property type="molecule type" value="Genomic_DNA"/>
</dbReference>
<name>A0AAV3QM81_LITER</name>
<sequence>MGHEVFSCDMKYDNEARQQGRCNKYYAWMLVHGERRLQNRRRDYGHEKEQVRKEEEGYGLNNKSGGGIITENCSGGRNQQYLDRYNGNTRDMLEMAGGRSSRGKEDDGGSMGGVLRGG</sequence>
<accession>A0AAV3QM81</accession>
<evidence type="ECO:0000256" key="1">
    <source>
        <dbReference type="SAM" id="MobiDB-lite"/>
    </source>
</evidence>
<dbReference type="Proteomes" id="UP001454036">
    <property type="component" value="Unassembled WGS sequence"/>
</dbReference>
<reference evidence="2 3" key="1">
    <citation type="submission" date="2024-01" db="EMBL/GenBank/DDBJ databases">
        <title>The complete chloroplast genome sequence of Lithospermum erythrorhizon: insights into the phylogenetic relationship among Boraginaceae species and the maternal lineages of purple gromwells.</title>
        <authorList>
            <person name="Okada T."/>
            <person name="Watanabe K."/>
        </authorList>
    </citation>
    <scope>NUCLEOTIDE SEQUENCE [LARGE SCALE GENOMIC DNA]</scope>
</reference>
<feature type="compositionally biased region" description="Gly residues" evidence="1">
    <location>
        <begin position="109"/>
        <end position="118"/>
    </location>
</feature>
<proteinExistence type="predicted"/>
<gene>
    <name evidence="2" type="ORF">LIER_19820</name>
</gene>
<comment type="caution">
    <text evidence="2">The sequence shown here is derived from an EMBL/GenBank/DDBJ whole genome shotgun (WGS) entry which is preliminary data.</text>
</comment>
<feature type="region of interest" description="Disordered" evidence="1">
    <location>
        <begin position="92"/>
        <end position="118"/>
    </location>
</feature>
<dbReference type="AlphaFoldDB" id="A0AAV3QM81"/>
<keyword evidence="3" id="KW-1185">Reference proteome</keyword>
<evidence type="ECO:0000313" key="2">
    <source>
        <dbReference type="EMBL" id="GAA0164106.1"/>
    </source>
</evidence>
<organism evidence="2 3">
    <name type="scientific">Lithospermum erythrorhizon</name>
    <name type="common">Purple gromwell</name>
    <name type="synonym">Lithospermum officinale var. erythrorhizon</name>
    <dbReference type="NCBI Taxonomy" id="34254"/>
    <lineage>
        <taxon>Eukaryota</taxon>
        <taxon>Viridiplantae</taxon>
        <taxon>Streptophyta</taxon>
        <taxon>Embryophyta</taxon>
        <taxon>Tracheophyta</taxon>
        <taxon>Spermatophyta</taxon>
        <taxon>Magnoliopsida</taxon>
        <taxon>eudicotyledons</taxon>
        <taxon>Gunneridae</taxon>
        <taxon>Pentapetalae</taxon>
        <taxon>asterids</taxon>
        <taxon>lamiids</taxon>
        <taxon>Boraginales</taxon>
        <taxon>Boraginaceae</taxon>
        <taxon>Boraginoideae</taxon>
        <taxon>Lithospermeae</taxon>
        <taxon>Lithospermum</taxon>
    </lineage>
</organism>
<feature type="compositionally biased region" description="Basic and acidic residues" evidence="1">
    <location>
        <begin position="41"/>
        <end position="56"/>
    </location>
</feature>
<evidence type="ECO:0000313" key="3">
    <source>
        <dbReference type="Proteomes" id="UP001454036"/>
    </source>
</evidence>
<feature type="region of interest" description="Disordered" evidence="1">
    <location>
        <begin position="41"/>
        <end position="72"/>
    </location>
</feature>